<evidence type="ECO:0000256" key="1">
    <source>
        <dbReference type="ARBA" id="ARBA00004417"/>
    </source>
</evidence>
<proteinExistence type="inferred from homology"/>
<dbReference type="Proteomes" id="UP000238563">
    <property type="component" value="Unassembled WGS sequence"/>
</dbReference>
<evidence type="ECO:0000259" key="6">
    <source>
        <dbReference type="PROSITE" id="PS50893"/>
    </source>
</evidence>
<gene>
    <name evidence="7" type="ORF">C5750_09310</name>
</gene>
<dbReference type="GO" id="GO:0016887">
    <property type="term" value="F:ATP hydrolysis activity"/>
    <property type="evidence" value="ECO:0007669"/>
    <property type="project" value="InterPro"/>
</dbReference>
<comment type="caution">
    <text evidence="7">The sequence shown here is derived from an EMBL/GenBank/DDBJ whole genome shotgun (WGS) entry which is preliminary data.</text>
</comment>
<evidence type="ECO:0000256" key="2">
    <source>
        <dbReference type="ARBA" id="ARBA00005417"/>
    </source>
</evidence>
<evidence type="ECO:0000256" key="3">
    <source>
        <dbReference type="ARBA" id="ARBA00022448"/>
    </source>
</evidence>
<evidence type="ECO:0000256" key="5">
    <source>
        <dbReference type="ARBA" id="ARBA00022840"/>
    </source>
</evidence>
<dbReference type="InterPro" id="IPR017871">
    <property type="entry name" value="ABC_transporter-like_CS"/>
</dbReference>
<dbReference type="PANTHER" id="PTHR43776">
    <property type="entry name" value="TRANSPORT ATP-BINDING PROTEIN"/>
    <property type="match status" value="1"/>
</dbReference>
<dbReference type="InterPro" id="IPR027417">
    <property type="entry name" value="P-loop_NTPase"/>
</dbReference>
<dbReference type="AlphaFoldDB" id="A0A2S9JQJ8"/>
<name>A0A2S9JQJ8_9HYPH</name>
<keyword evidence="5 7" id="KW-0067">ATP-binding</keyword>
<dbReference type="GO" id="GO:0005886">
    <property type="term" value="C:plasma membrane"/>
    <property type="evidence" value="ECO:0007669"/>
    <property type="project" value="UniProtKB-SubCell"/>
</dbReference>
<dbReference type="GO" id="GO:0005524">
    <property type="term" value="F:ATP binding"/>
    <property type="evidence" value="ECO:0007669"/>
    <property type="project" value="UniProtKB-KW"/>
</dbReference>
<reference evidence="7 8" key="1">
    <citation type="submission" date="2018-02" db="EMBL/GenBank/DDBJ databases">
        <title>The draft genome of Phyllobacterium myrsinacearum DSM5892.</title>
        <authorList>
            <person name="Li L."/>
            <person name="Liu L."/>
            <person name="Zhang X."/>
            <person name="Wang T."/>
        </authorList>
    </citation>
    <scope>NUCLEOTIDE SEQUENCE [LARGE SCALE GENOMIC DNA]</scope>
    <source>
        <strain evidence="7 8">DSM 5892</strain>
    </source>
</reference>
<dbReference type="GO" id="GO:0055085">
    <property type="term" value="P:transmembrane transport"/>
    <property type="evidence" value="ECO:0007669"/>
    <property type="project" value="UniProtKB-ARBA"/>
</dbReference>
<dbReference type="EMBL" id="PVBT01000002">
    <property type="protein sequence ID" value="PRD55352.1"/>
    <property type="molecule type" value="Genomic_DNA"/>
</dbReference>
<dbReference type="SMART" id="SM00382">
    <property type="entry name" value="AAA"/>
    <property type="match status" value="1"/>
</dbReference>
<evidence type="ECO:0000256" key="4">
    <source>
        <dbReference type="ARBA" id="ARBA00022741"/>
    </source>
</evidence>
<sequence length="365" mass="39432">MHGETAFNRLAGRAGRVLLATGRPSIPSVERGSVVKAAPLLSVENLTVRFPGATNWFGQVTSQVHAVNNVDLCVLPGESLGIVGESGCGKSTLVQAVIGLVRLTSGRVLVDGHDFAGANGTLKRDLRQKMQIVFQDPQSSLDPRLPVWRLITEPLHIRGGMPAAALRARAEELAVSVGLRSDQLDRLPHEFSGGQRQRIAIARALSTDPELLILDEPTSALDVSVQAQIINLLLKLQRELGLSYLFISHDVSLVRHFCDRVAVMYLGQIVETGPAEAVFDDPAHPYTRTLLASVPSLENSLPDVDASLTGELPNNRRLPAGCYYRERCRSAVPGCELPQALLAVPKANAESAPRHQARCCLHMPA</sequence>
<evidence type="ECO:0000313" key="7">
    <source>
        <dbReference type="EMBL" id="PRD55352.1"/>
    </source>
</evidence>
<dbReference type="InterPro" id="IPR003439">
    <property type="entry name" value="ABC_transporter-like_ATP-bd"/>
</dbReference>
<feature type="domain" description="ABC transporter" evidence="6">
    <location>
        <begin position="41"/>
        <end position="291"/>
    </location>
</feature>
<dbReference type="OrthoDB" id="9802264at2"/>
<keyword evidence="8" id="KW-1185">Reference proteome</keyword>
<accession>A0A2S9JQJ8</accession>
<keyword evidence="3" id="KW-0813">Transport</keyword>
<dbReference type="Pfam" id="PF00005">
    <property type="entry name" value="ABC_tran"/>
    <property type="match status" value="1"/>
</dbReference>
<dbReference type="InterPro" id="IPR050319">
    <property type="entry name" value="ABC_transp_ATP-bind"/>
</dbReference>
<dbReference type="PANTHER" id="PTHR43776:SF7">
    <property type="entry name" value="D,D-DIPEPTIDE TRANSPORT ATP-BINDING PROTEIN DDPF-RELATED"/>
    <property type="match status" value="1"/>
</dbReference>
<dbReference type="Gene3D" id="3.40.50.300">
    <property type="entry name" value="P-loop containing nucleotide triphosphate hydrolases"/>
    <property type="match status" value="1"/>
</dbReference>
<comment type="subcellular location">
    <subcellularLocation>
        <location evidence="1">Cell inner membrane</location>
        <topology evidence="1">Peripheral membrane protein</topology>
    </subcellularLocation>
</comment>
<evidence type="ECO:0000313" key="8">
    <source>
        <dbReference type="Proteomes" id="UP000238563"/>
    </source>
</evidence>
<dbReference type="CDD" id="cd03257">
    <property type="entry name" value="ABC_NikE_OppD_transporters"/>
    <property type="match status" value="1"/>
</dbReference>
<keyword evidence="4" id="KW-0547">Nucleotide-binding</keyword>
<dbReference type="RefSeq" id="WP_105733581.1">
    <property type="nucleotide sequence ID" value="NZ_PVBT01000002.1"/>
</dbReference>
<organism evidence="7 8">
    <name type="scientific">Phyllobacterium myrsinacearum</name>
    <dbReference type="NCBI Taxonomy" id="28101"/>
    <lineage>
        <taxon>Bacteria</taxon>
        <taxon>Pseudomonadati</taxon>
        <taxon>Pseudomonadota</taxon>
        <taxon>Alphaproteobacteria</taxon>
        <taxon>Hyphomicrobiales</taxon>
        <taxon>Phyllobacteriaceae</taxon>
        <taxon>Phyllobacterium</taxon>
    </lineage>
</organism>
<dbReference type="PROSITE" id="PS50893">
    <property type="entry name" value="ABC_TRANSPORTER_2"/>
    <property type="match status" value="1"/>
</dbReference>
<dbReference type="PROSITE" id="PS00211">
    <property type="entry name" value="ABC_TRANSPORTER_1"/>
    <property type="match status" value="1"/>
</dbReference>
<dbReference type="Pfam" id="PF08352">
    <property type="entry name" value="oligo_HPY"/>
    <property type="match status" value="1"/>
</dbReference>
<dbReference type="FunFam" id="3.40.50.300:FF:000016">
    <property type="entry name" value="Oligopeptide ABC transporter ATP-binding component"/>
    <property type="match status" value="1"/>
</dbReference>
<dbReference type="InterPro" id="IPR013563">
    <property type="entry name" value="Oligopep_ABC_C"/>
</dbReference>
<dbReference type="InterPro" id="IPR003593">
    <property type="entry name" value="AAA+_ATPase"/>
</dbReference>
<dbReference type="GO" id="GO:0015833">
    <property type="term" value="P:peptide transport"/>
    <property type="evidence" value="ECO:0007669"/>
    <property type="project" value="InterPro"/>
</dbReference>
<dbReference type="NCBIfam" id="TIGR01727">
    <property type="entry name" value="oligo_HPY"/>
    <property type="match status" value="1"/>
</dbReference>
<dbReference type="SUPFAM" id="SSF52540">
    <property type="entry name" value="P-loop containing nucleoside triphosphate hydrolases"/>
    <property type="match status" value="1"/>
</dbReference>
<protein>
    <submittedName>
        <fullName evidence="7">Peptide ABC transporter ATP-binding protein</fullName>
    </submittedName>
</protein>
<comment type="similarity">
    <text evidence="2">Belongs to the ABC transporter superfamily.</text>
</comment>